<dbReference type="OrthoDB" id="10611878at2759"/>
<dbReference type="Proteomes" id="UP000019478">
    <property type="component" value="Unassembled WGS sequence"/>
</dbReference>
<evidence type="ECO:0000313" key="3">
    <source>
        <dbReference type="Proteomes" id="UP000019478"/>
    </source>
</evidence>
<feature type="compositionally biased region" description="Low complexity" evidence="1">
    <location>
        <begin position="141"/>
        <end position="152"/>
    </location>
</feature>
<feature type="compositionally biased region" description="Basic and acidic residues" evidence="1">
    <location>
        <begin position="126"/>
        <end position="139"/>
    </location>
</feature>
<proteinExistence type="predicted"/>
<protein>
    <submittedName>
        <fullName evidence="2">Uncharacterized protein</fullName>
    </submittedName>
</protein>
<accession>W9YP44</accession>
<comment type="caution">
    <text evidence="2">The sequence shown here is derived from an EMBL/GenBank/DDBJ whole genome shotgun (WGS) entry which is preliminary data.</text>
</comment>
<organism evidence="2 3">
    <name type="scientific">Capronia epimyces CBS 606.96</name>
    <dbReference type="NCBI Taxonomy" id="1182542"/>
    <lineage>
        <taxon>Eukaryota</taxon>
        <taxon>Fungi</taxon>
        <taxon>Dikarya</taxon>
        <taxon>Ascomycota</taxon>
        <taxon>Pezizomycotina</taxon>
        <taxon>Eurotiomycetes</taxon>
        <taxon>Chaetothyriomycetidae</taxon>
        <taxon>Chaetothyriales</taxon>
        <taxon>Herpotrichiellaceae</taxon>
        <taxon>Capronia</taxon>
    </lineage>
</organism>
<reference evidence="2 3" key="1">
    <citation type="submission" date="2013-03" db="EMBL/GenBank/DDBJ databases">
        <title>The Genome Sequence of Capronia epimyces CBS 606.96.</title>
        <authorList>
            <consortium name="The Broad Institute Genomics Platform"/>
            <person name="Cuomo C."/>
            <person name="de Hoog S."/>
            <person name="Gorbushina A."/>
            <person name="Walker B."/>
            <person name="Young S.K."/>
            <person name="Zeng Q."/>
            <person name="Gargeya S."/>
            <person name="Fitzgerald M."/>
            <person name="Haas B."/>
            <person name="Abouelleil A."/>
            <person name="Allen A.W."/>
            <person name="Alvarado L."/>
            <person name="Arachchi H.M."/>
            <person name="Berlin A.M."/>
            <person name="Chapman S.B."/>
            <person name="Gainer-Dewar J."/>
            <person name="Goldberg J."/>
            <person name="Griggs A."/>
            <person name="Gujja S."/>
            <person name="Hansen M."/>
            <person name="Howarth C."/>
            <person name="Imamovic A."/>
            <person name="Ireland A."/>
            <person name="Larimer J."/>
            <person name="McCowan C."/>
            <person name="Murphy C."/>
            <person name="Pearson M."/>
            <person name="Poon T.W."/>
            <person name="Priest M."/>
            <person name="Roberts A."/>
            <person name="Saif S."/>
            <person name="Shea T."/>
            <person name="Sisk P."/>
            <person name="Sykes S."/>
            <person name="Wortman J."/>
            <person name="Nusbaum C."/>
            <person name="Birren B."/>
        </authorList>
    </citation>
    <scope>NUCLEOTIDE SEQUENCE [LARGE SCALE GENOMIC DNA]</scope>
    <source>
        <strain evidence="2 3">CBS 606.96</strain>
    </source>
</reference>
<dbReference type="EMBL" id="AMGY01000004">
    <property type="protein sequence ID" value="EXJ84034.1"/>
    <property type="molecule type" value="Genomic_DNA"/>
</dbReference>
<feature type="compositionally biased region" description="Basic and acidic residues" evidence="1">
    <location>
        <begin position="1"/>
        <end position="15"/>
    </location>
</feature>
<sequence length="425" mass="47200">MLSSTDSRDTKRELSPDLDTPAEPLPKQQKRSLEAQETKATISSSTNILDIKRGPIPDFNEPANTVQVQTQQIGSQKIQERDTAIVRPALTIQCSQPAQSVNKIGKQPATDQHQTTTVQKQGSHIKQGEETQDKSESSDHPGTTMTGTTPTTLPVLSHSSAAATAGSLSDEAIATLPVLSNDPSTFPPSPMILATCRVTFTPRRAINLVRSASNLPRLLHSDHSARINSVIAHLPADNSYFANVLSAADFASVAPHHWHLIAPRLNGVLNPHINYYHVHGRVPGDDTQVRRRATVLGLFIPQLDSSLTVNPYPWIQAEGPASATSFIGLIREYFRAQLFYFYQIRTLRNEHDRQFATTWWWRHAPARVSTIAVTLPTSSAEFERYVWTLRAQIRDLAESGCPDPSWVVPRVFRGTFRGLDWWSLN</sequence>
<dbReference type="RefSeq" id="XP_007733019.1">
    <property type="nucleotide sequence ID" value="XM_007734829.1"/>
</dbReference>
<evidence type="ECO:0000256" key="1">
    <source>
        <dbReference type="SAM" id="MobiDB-lite"/>
    </source>
</evidence>
<evidence type="ECO:0000313" key="2">
    <source>
        <dbReference type="EMBL" id="EXJ84034.1"/>
    </source>
</evidence>
<dbReference type="GeneID" id="19168819"/>
<feature type="compositionally biased region" description="Polar residues" evidence="1">
    <location>
        <begin position="38"/>
        <end position="48"/>
    </location>
</feature>
<feature type="compositionally biased region" description="Polar residues" evidence="1">
    <location>
        <begin position="109"/>
        <end position="124"/>
    </location>
</feature>
<gene>
    <name evidence="2" type="ORF">A1O3_04701</name>
</gene>
<feature type="region of interest" description="Disordered" evidence="1">
    <location>
        <begin position="101"/>
        <end position="154"/>
    </location>
</feature>
<feature type="region of interest" description="Disordered" evidence="1">
    <location>
        <begin position="1"/>
        <end position="62"/>
    </location>
</feature>
<keyword evidence="3" id="KW-1185">Reference proteome</keyword>
<dbReference type="AlphaFoldDB" id="W9YP44"/>
<name>W9YP44_9EURO</name>
<dbReference type="HOGENOM" id="CLU_645566_0_0_1"/>